<name>A0A9P8LBC0_9PEZI</name>
<comment type="caution">
    <text evidence="2">The sequence shown here is derived from an EMBL/GenBank/DDBJ whole genome shotgun (WGS) entry which is preliminary data.</text>
</comment>
<accession>A0A9P8LBC0</accession>
<feature type="compositionally biased region" description="Acidic residues" evidence="1">
    <location>
        <begin position="1"/>
        <end position="10"/>
    </location>
</feature>
<reference evidence="2" key="1">
    <citation type="submission" date="2021-03" db="EMBL/GenBank/DDBJ databases">
        <title>Comparative genomics and phylogenomic investigation of the class Geoglossomycetes provide insights into ecological specialization and systematics.</title>
        <authorList>
            <person name="Melie T."/>
            <person name="Pirro S."/>
            <person name="Miller A.N."/>
            <person name="Quandt A."/>
        </authorList>
    </citation>
    <scope>NUCLEOTIDE SEQUENCE</scope>
    <source>
        <strain evidence="2">CAQ_001_2017</strain>
    </source>
</reference>
<dbReference type="CDD" id="cd00303">
    <property type="entry name" value="retropepsin_like"/>
    <property type="match status" value="2"/>
</dbReference>
<feature type="compositionally biased region" description="Basic and acidic residues" evidence="1">
    <location>
        <begin position="24"/>
        <end position="38"/>
    </location>
</feature>
<feature type="compositionally biased region" description="Basic and acidic residues" evidence="1">
    <location>
        <begin position="59"/>
        <end position="74"/>
    </location>
</feature>
<dbReference type="AlphaFoldDB" id="A0A9P8LBC0"/>
<gene>
    <name evidence="2" type="ORF">GP486_004365</name>
</gene>
<dbReference type="EMBL" id="JAGHQM010000679">
    <property type="protein sequence ID" value="KAH0559027.1"/>
    <property type="molecule type" value="Genomic_DNA"/>
</dbReference>
<evidence type="ECO:0000313" key="3">
    <source>
        <dbReference type="Proteomes" id="UP000750711"/>
    </source>
</evidence>
<dbReference type="Gene3D" id="2.40.70.10">
    <property type="entry name" value="Acid Proteases"/>
    <property type="match status" value="2"/>
</dbReference>
<evidence type="ECO:0000256" key="1">
    <source>
        <dbReference type="SAM" id="MobiDB-lite"/>
    </source>
</evidence>
<proteinExistence type="predicted"/>
<keyword evidence="3" id="KW-1185">Reference proteome</keyword>
<protein>
    <submittedName>
        <fullName evidence="2">Uncharacterized protein</fullName>
    </submittedName>
</protein>
<dbReference type="InterPro" id="IPR021109">
    <property type="entry name" value="Peptidase_aspartic_dom_sf"/>
</dbReference>
<organism evidence="2 3">
    <name type="scientific">Trichoglossum hirsutum</name>
    <dbReference type="NCBI Taxonomy" id="265104"/>
    <lineage>
        <taxon>Eukaryota</taxon>
        <taxon>Fungi</taxon>
        <taxon>Dikarya</taxon>
        <taxon>Ascomycota</taxon>
        <taxon>Pezizomycotina</taxon>
        <taxon>Geoglossomycetes</taxon>
        <taxon>Geoglossales</taxon>
        <taxon>Geoglossaceae</taxon>
        <taxon>Trichoglossum</taxon>
    </lineage>
</organism>
<feature type="region of interest" description="Disordered" evidence="1">
    <location>
        <begin position="1"/>
        <end position="147"/>
    </location>
</feature>
<dbReference type="Proteomes" id="UP000750711">
    <property type="component" value="Unassembled WGS sequence"/>
</dbReference>
<sequence>MSDDVYDSDDYYPPSPPLTPVTIRYRDNSPVDRERMQEVEDEPLNLFPGVEHTGSSGLDGERDYLSHAQRDELNSRPTSILSPIAPPPTEPRRRLSSPQSRNTSTISDNSEPESQFTRTPLPAKNQPTAASEHLGENSKPRRGRQRKWDLPMLLRGSEVIACPDSGAEANFMSRETATSLGLNSEVDEEYSEVFVLGNGKPIASVGRVVIECSFARDPKENNTCLFHIFRVLVVPLIMGAKFLRETETFTRYKSRLQERAWSANLPLQVMHINGAKERFNCFLDSRLVFANADTGSEMDLMSKTYAESLVGRPIKPLESDTEVQFADGSTAKLVGQIPSRFSLHESSSWTMKWFYVLAGLSCDVLLGDETLEDIDAFNLESSICLGEDDDSLSGLNIILWLKRPERLLANWGRLEGLRRPPKRQGSTGLFPLYLIFRG</sequence>
<evidence type="ECO:0000313" key="2">
    <source>
        <dbReference type="EMBL" id="KAH0559027.1"/>
    </source>
</evidence>
<feature type="compositionally biased region" description="Polar residues" evidence="1">
    <location>
        <begin position="96"/>
        <end position="118"/>
    </location>
</feature>